<comment type="caution">
    <text evidence="1">The sequence shown here is derived from an EMBL/GenBank/DDBJ whole genome shotgun (WGS) entry which is preliminary data.</text>
</comment>
<evidence type="ECO:0000313" key="1">
    <source>
        <dbReference type="EMBL" id="KAI9899734.1"/>
    </source>
</evidence>
<proteinExistence type="predicted"/>
<dbReference type="Proteomes" id="UP001163324">
    <property type="component" value="Chromosome 5"/>
</dbReference>
<dbReference type="EMBL" id="CM047944">
    <property type="protein sequence ID" value="KAI9899734.1"/>
    <property type="molecule type" value="Genomic_DNA"/>
</dbReference>
<gene>
    <name evidence="1" type="ORF">N3K66_006195</name>
</gene>
<keyword evidence="2" id="KW-1185">Reference proteome</keyword>
<accession>A0ACC0V1E9</accession>
<name>A0ACC0V1E9_9HYPO</name>
<reference evidence="1" key="1">
    <citation type="submission" date="2022-10" db="EMBL/GenBank/DDBJ databases">
        <title>Complete Genome of Trichothecium roseum strain YXFP-22015, a Plant Pathogen Isolated from Citrus.</title>
        <authorList>
            <person name="Wang Y."/>
            <person name="Zhu L."/>
        </authorList>
    </citation>
    <scope>NUCLEOTIDE SEQUENCE</scope>
    <source>
        <strain evidence="1">YXFP-22015</strain>
    </source>
</reference>
<organism evidence="1 2">
    <name type="scientific">Trichothecium roseum</name>
    <dbReference type="NCBI Taxonomy" id="47278"/>
    <lineage>
        <taxon>Eukaryota</taxon>
        <taxon>Fungi</taxon>
        <taxon>Dikarya</taxon>
        <taxon>Ascomycota</taxon>
        <taxon>Pezizomycotina</taxon>
        <taxon>Sordariomycetes</taxon>
        <taxon>Hypocreomycetidae</taxon>
        <taxon>Hypocreales</taxon>
        <taxon>Hypocreales incertae sedis</taxon>
        <taxon>Trichothecium</taxon>
    </lineage>
</organism>
<protein>
    <submittedName>
        <fullName evidence="1">Uncharacterized protein</fullName>
    </submittedName>
</protein>
<evidence type="ECO:0000313" key="2">
    <source>
        <dbReference type="Proteomes" id="UP001163324"/>
    </source>
</evidence>
<sequence>MVWFVPSTPAPVTKAYLIADLPSRDLESMKRLFERGTHADLNPMLEMKILRAPADWAGQSHAYMRRKETEAGNDGPFVVIDEALTERGGVWYVSHFADDDDVEDEQAASTEVLWEILVTPLHLAIMWVNYDIANMTITEDLSNCGVDFPAAVGFHQPEIDNAGGLDMEEERRSQPAWITAAPGEYEVSTKKKDTSTFLPSPDKVVRLKEDVAKANGLVSGWSILSEPTEQKASDGTPMEFPEGSVGLQVTYDLDFARPKYQWPEGSL</sequence>